<gene>
    <name evidence="2" type="ORF">Tco_1109968</name>
</gene>
<accession>A0ABQ5IIW1</accession>
<reference evidence="2" key="2">
    <citation type="submission" date="2022-01" db="EMBL/GenBank/DDBJ databases">
        <authorList>
            <person name="Yamashiro T."/>
            <person name="Shiraishi A."/>
            <person name="Satake H."/>
            <person name="Nakayama K."/>
        </authorList>
    </citation>
    <scope>NUCLEOTIDE SEQUENCE</scope>
</reference>
<sequence>MERLDREMTTRVELVNYQKVTASLINHTSGGTEVTNTTYDMNNSTASNSTSVSAFASNKESSTKNGGDQVGIKEAPTSYTTKLSPTSLSKTNLWKLDPNVPNDADFDIWLPLASVHEVNDIMKNSLYGYFISKGLDFPVVECKKKKKSGGNNGGTKNFKPISVKQKTIYYPKVNQPTEEASPKTALSADKKKVSTTSNSSNKTGKMNASTSRNGTFSLSNSFKALNVDNTVTEEVDSGDKTSMFGVQEEGQSSTPLVEMINVFEQQLLAGKCVLLDDEGKPLEMIDYMGDHDSEDEVDHVDNEMESFLASKPSGVGCGTNSLLEQWMETYGNADYDYDPYDDMYEARKFLTMFDLYAIIWISRYGVERRNRLLDVLSLF</sequence>
<organism evidence="2 3">
    <name type="scientific">Tanacetum coccineum</name>
    <dbReference type="NCBI Taxonomy" id="301880"/>
    <lineage>
        <taxon>Eukaryota</taxon>
        <taxon>Viridiplantae</taxon>
        <taxon>Streptophyta</taxon>
        <taxon>Embryophyta</taxon>
        <taxon>Tracheophyta</taxon>
        <taxon>Spermatophyta</taxon>
        <taxon>Magnoliopsida</taxon>
        <taxon>eudicotyledons</taxon>
        <taxon>Gunneridae</taxon>
        <taxon>Pentapetalae</taxon>
        <taxon>asterids</taxon>
        <taxon>campanulids</taxon>
        <taxon>Asterales</taxon>
        <taxon>Asteraceae</taxon>
        <taxon>Asteroideae</taxon>
        <taxon>Anthemideae</taxon>
        <taxon>Anthemidinae</taxon>
        <taxon>Tanacetum</taxon>
    </lineage>
</organism>
<reference evidence="2" key="1">
    <citation type="journal article" date="2022" name="Int. J. Mol. Sci.">
        <title>Draft Genome of Tanacetum Coccineum: Genomic Comparison of Closely Related Tanacetum-Family Plants.</title>
        <authorList>
            <person name="Yamashiro T."/>
            <person name="Shiraishi A."/>
            <person name="Nakayama K."/>
            <person name="Satake H."/>
        </authorList>
    </citation>
    <scope>NUCLEOTIDE SEQUENCE</scope>
</reference>
<protein>
    <submittedName>
        <fullName evidence="2">Uncharacterized protein</fullName>
    </submittedName>
</protein>
<proteinExistence type="predicted"/>
<evidence type="ECO:0000256" key="1">
    <source>
        <dbReference type="SAM" id="MobiDB-lite"/>
    </source>
</evidence>
<keyword evidence="3" id="KW-1185">Reference proteome</keyword>
<feature type="compositionally biased region" description="Low complexity" evidence="1">
    <location>
        <begin position="194"/>
        <end position="203"/>
    </location>
</feature>
<feature type="region of interest" description="Disordered" evidence="1">
    <location>
        <begin position="173"/>
        <end position="212"/>
    </location>
</feature>
<evidence type="ECO:0000313" key="3">
    <source>
        <dbReference type="Proteomes" id="UP001151760"/>
    </source>
</evidence>
<evidence type="ECO:0000313" key="2">
    <source>
        <dbReference type="EMBL" id="GJT99629.1"/>
    </source>
</evidence>
<comment type="caution">
    <text evidence="2">The sequence shown here is derived from an EMBL/GenBank/DDBJ whole genome shotgun (WGS) entry which is preliminary data.</text>
</comment>
<dbReference type="Proteomes" id="UP001151760">
    <property type="component" value="Unassembled WGS sequence"/>
</dbReference>
<name>A0ABQ5IIW1_9ASTR</name>
<dbReference type="EMBL" id="BQNB010020788">
    <property type="protein sequence ID" value="GJT99629.1"/>
    <property type="molecule type" value="Genomic_DNA"/>
</dbReference>